<evidence type="ECO:0000256" key="1">
    <source>
        <dbReference type="SAM" id="MobiDB-lite"/>
    </source>
</evidence>
<feature type="compositionally biased region" description="Polar residues" evidence="1">
    <location>
        <begin position="13"/>
        <end position="24"/>
    </location>
</feature>
<proteinExistence type="predicted"/>
<feature type="region of interest" description="Disordered" evidence="1">
    <location>
        <begin position="169"/>
        <end position="194"/>
    </location>
</feature>
<gene>
    <name evidence="2" type="ORF">JVT61DRAFT_1053</name>
</gene>
<dbReference type="Proteomes" id="UP000683000">
    <property type="component" value="Unassembled WGS sequence"/>
</dbReference>
<name>A0A8I2YRY2_9AGAM</name>
<evidence type="ECO:0000313" key="3">
    <source>
        <dbReference type="Proteomes" id="UP000683000"/>
    </source>
</evidence>
<dbReference type="EMBL" id="JAGFBS010000010">
    <property type="protein sequence ID" value="KAG6377010.1"/>
    <property type="molecule type" value="Genomic_DNA"/>
</dbReference>
<comment type="caution">
    <text evidence="2">The sequence shown here is derived from an EMBL/GenBank/DDBJ whole genome shotgun (WGS) entry which is preliminary data.</text>
</comment>
<reference evidence="2" key="1">
    <citation type="submission" date="2021-03" db="EMBL/GenBank/DDBJ databases">
        <title>Evolutionary innovations through gain and loss of genes in the ectomycorrhizal Boletales.</title>
        <authorList>
            <person name="Wu G."/>
            <person name="Miyauchi S."/>
            <person name="Morin E."/>
            <person name="Yang Z.-L."/>
            <person name="Xu J."/>
            <person name="Martin F.M."/>
        </authorList>
    </citation>
    <scope>NUCLEOTIDE SEQUENCE</scope>
    <source>
        <strain evidence="2">BR01</strain>
    </source>
</reference>
<keyword evidence="3" id="KW-1185">Reference proteome</keyword>
<feature type="compositionally biased region" description="Basic and acidic residues" evidence="1">
    <location>
        <begin position="130"/>
        <end position="142"/>
    </location>
</feature>
<feature type="region of interest" description="Disordered" evidence="1">
    <location>
        <begin position="115"/>
        <end position="156"/>
    </location>
</feature>
<dbReference type="AlphaFoldDB" id="A0A8I2YRY2"/>
<feature type="compositionally biased region" description="Basic and acidic residues" evidence="1">
    <location>
        <begin position="1"/>
        <end position="12"/>
    </location>
</feature>
<organism evidence="2 3">
    <name type="scientific">Boletus reticuloceps</name>
    <dbReference type="NCBI Taxonomy" id="495285"/>
    <lineage>
        <taxon>Eukaryota</taxon>
        <taxon>Fungi</taxon>
        <taxon>Dikarya</taxon>
        <taxon>Basidiomycota</taxon>
        <taxon>Agaricomycotina</taxon>
        <taxon>Agaricomycetes</taxon>
        <taxon>Agaricomycetidae</taxon>
        <taxon>Boletales</taxon>
        <taxon>Boletineae</taxon>
        <taxon>Boletaceae</taxon>
        <taxon>Boletoideae</taxon>
        <taxon>Boletus</taxon>
    </lineage>
</organism>
<evidence type="ECO:0000313" key="2">
    <source>
        <dbReference type="EMBL" id="KAG6377010.1"/>
    </source>
</evidence>
<sequence>MSENEPQPKDSAQEGQRGSASTQLEMDIDGHEVSKEPEPRKQPSGDAPENQPRPIPPSVSDTQPQPQPSDPSSAAEGTQRGPAYVDQPLPTTSPNPLRTLGDALKEVQQRFDEIFGPVDQPQPLPVPQHGDAEQVEYAHQEDAPESDDMQALGPAGEEQVAKLRELKLVDEGNDKTDAHTMDVDEFDSSDRKQI</sequence>
<feature type="region of interest" description="Disordered" evidence="1">
    <location>
        <begin position="1"/>
        <end position="103"/>
    </location>
</feature>
<feature type="compositionally biased region" description="Basic and acidic residues" evidence="1">
    <location>
        <begin position="28"/>
        <end position="43"/>
    </location>
</feature>
<accession>A0A8I2YRY2</accession>
<protein>
    <submittedName>
        <fullName evidence="2">Uncharacterized protein</fullName>
    </submittedName>
</protein>